<accession>A0A7J6DHD2</accession>
<dbReference type="PANTHER" id="PTHR23503:SF25">
    <property type="entry name" value="MAJOR FACILITATOR SUPERFAMILY (MFS) PROFILE DOMAIN-CONTAINING PROTEIN"/>
    <property type="match status" value="1"/>
</dbReference>
<keyword evidence="2 6" id="KW-0812">Transmembrane</keyword>
<name>A0A7J6DHD2_9TELE</name>
<evidence type="ECO:0000256" key="5">
    <source>
        <dbReference type="RuleBase" id="RU003346"/>
    </source>
</evidence>
<feature type="transmembrane region" description="Helical" evidence="6">
    <location>
        <begin position="106"/>
        <end position="125"/>
    </location>
</feature>
<dbReference type="GO" id="GO:0055056">
    <property type="term" value="F:D-glucose transmembrane transporter activity"/>
    <property type="evidence" value="ECO:0007669"/>
    <property type="project" value="TreeGrafter"/>
</dbReference>
<organism evidence="8 9">
    <name type="scientific">Onychostoma macrolepis</name>
    <dbReference type="NCBI Taxonomy" id="369639"/>
    <lineage>
        <taxon>Eukaryota</taxon>
        <taxon>Metazoa</taxon>
        <taxon>Chordata</taxon>
        <taxon>Craniata</taxon>
        <taxon>Vertebrata</taxon>
        <taxon>Euteleostomi</taxon>
        <taxon>Actinopterygii</taxon>
        <taxon>Neopterygii</taxon>
        <taxon>Teleostei</taxon>
        <taxon>Ostariophysi</taxon>
        <taxon>Cypriniformes</taxon>
        <taxon>Cyprinidae</taxon>
        <taxon>Acrossocheilinae</taxon>
        <taxon>Onychostoma</taxon>
    </lineage>
</organism>
<feature type="transmembrane region" description="Helical" evidence="6">
    <location>
        <begin position="21"/>
        <end position="38"/>
    </location>
</feature>
<feature type="transmembrane region" description="Helical" evidence="6">
    <location>
        <begin position="375"/>
        <end position="402"/>
    </location>
</feature>
<feature type="domain" description="Major facilitator superfamily (MFS) profile" evidence="7">
    <location>
        <begin position="25"/>
        <end position="468"/>
    </location>
</feature>
<feature type="transmembrane region" description="Helical" evidence="6">
    <location>
        <begin position="165"/>
        <end position="184"/>
    </location>
</feature>
<comment type="caution">
    <text evidence="8">The sequence shown here is derived from an EMBL/GenBank/DDBJ whole genome shotgun (WGS) entry which is preliminary data.</text>
</comment>
<dbReference type="InterPro" id="IPR045263">
    <property type="entry name" value="GLUT"/>
</dbReference>
<dbReference type="PROSITE" id="PS50850">
    <property type="entry name" value="MFS"/>
    <property type="match status" value="1"/>
</dbReference>
<dbReference type="Gene3D" id="1.20.1250.20">
    <property type="entry name" value="MFS general substrate transporter like domains"/>
    <property type="match status" value="1"/>
</dbReference>
<comment type="subcellular location">
    <subcellularLocation>
        <location evidence="1">Membrane</location>
        <topology evidence="1">Multi-pass membrane protein</topology>
    </subcellularLocation>
</comment>
<dbReference type="InterPro" id="IPR005828">
    <property type="entry name" value="MFS_sugar_transport-like"/>
</dbReference>
<keyword evidence="4 6" id="KW-0472">Membrane</keyword>
<comment type="similarity">
    <text evidence="5">Belongs to the major facilitator superfamily. Sugar transporter (TC 2.A.1.1) family.</text>
</comment>
<proteinExistence type="inferred from homology"/>
<feature type="transmembrane region" description="Helical" evidence="6">
    <location>
        <begin position="443"/>
        <end position="464"/>
    </location>
</feature>
<dbReference type="PROSITE" id="PS00217">
    <property type="entry name" value="SUGAR_TRANSPORT_2"/>
    <property type="match status" value="1"/>
</dbReference>
<feature type="transmembrane region" description="Helical" evidence="6">
    <location>
        <begin position="348"/>
        <end position="369"/>
    </location>
</feature>
<evidence type="ECO:0000313" key="9">
    <source>
        <dbReference type="Proteomes" id="UP000579812"/>
    </source>
</evidence>
<dbReference type="PRINTS" id="PR00171">
    <property type="entry name" value="SUGRTRNSPORT"/>
</dbReference>
<feature type="transmembrane region" description="Helical" evidence="6">
    <location>
        <begin position="196"/>
        <end position="217"/>
    </location>
</feature>
<dbReference type="InterPro" id="IPR020846">
    <property type="entry name" value="MFS_dom"/>
</dbReference>
<feature type="transmembrane region" description="Helical" evidence="6">
    <location>
        <begin position="414"/>
        <end position="437"/>
    </location>
</feature>
<keyword evidence="5" id="KW-0813">Transport</keyword>
<evidence type="ECO:0000259" key="7">
    <source>
        <dbReference type="PROSITE" id="PS50850"/>
    </source>
</evidence>
<dbReference type="AlphaFoldDB" id="A0A7J6DHD2"/>
<feature type="transmembrane region" description="Helical" evidence="6">
    <location>
        <begin position="73"/>
        <end position="94"/>
    </location>
</feature>
<dbReference type="InterPro" id="IPR005829">
    <property type="entry name" value="Sugar_transporter_CS"/>
</dbReference>
<protein>
    <recommendedName>
        <fullName evidence="7">Major facilitator superfamily (MFS) profile domain-containing protein</fullName>
    </recommendedName>
</protein>
<reference evidence="8 9" key="1">
    <citation type="submission" date="2020-04" db="EMBL/GenBank/DDBJ databases">
        <title>Chromosome-level genome assembly of a cyprinid fish Onychostoma macrolepis by integration of Nanopore Sequencing, Bionano and Hi-C technology.</title>
        <authorList>
            <person name="Wang D."/>
        </authorList>
    </citation>
    <scope>NUCLEOTIDE SEQUENCE [LARGE SCALE GENOMIC DNA]</scope>
    <source>
        <strain evidence="8">SWU-2019</strain>
        <tissue evidence="8">Muscle</tissue>
    </source>
</reference>
<sequence length="522" mass="57018">MAEEVLIEPNGKSRGHLTSSLLAVAFLSSFGSSMLYGYNLAVVNSPAEYIKDFYNQTIVRRNGSGVDKETLTLIYSVTVSIFAIGGLVGSLTVGIQVTRFGRRGTLVHSTVLVFIAGVLMGFSRLCGSPEMIIVGRFIIGIHSGISLSVVPMYLGEIAPKNLRGFLGLVPSIFICIGVFIAQILGLHEILGKEEHWPLFLSLVVVPPFIQLMLLPWFPESPRYLLMEKQNIHATITALKWYSPKSNIQAEVEEMQEEQRSLSSVETVSVLQLFRDPSVRWQLVTVLVVNAGMQLSGIDAIWFYTNAIFENAGIPAHQIQYTTVGTGAIEVIAGLIGCFTIERVGRRPLMIGGFSFMGVCCAGITFSLLLQAHVSFMRYVSVACVVGIIAGFCIGPAGVPFLMTGELFKQSHRPSAYIVGGFLNWISNFTVGFVFPFLQMSAGAFCYLVFCGVCVGVAAYVFFIIPETKNKTFVEISQMFASRNACEIENQPLGITDQLGLKKMNGYGALVPGDVDKVDRTEK</sequence>
<keyword evidence="3 6" id="KW-1133">Transmembrane helix</keyword>
<dbReference type="NCBIfam" id="TIGR00879">
    <property type="entry name" value="SP"/>
    <property type="match status" value="1"/>
</dbReference>
<dbReference type="FunFam" id="1.20.1250.20:FF:000029">
    <property type="entry name" value="solute carrier family 2, facilitated glucose transporter member 4"/>
    <property type="match status" value="1"/>
</dbReference>
<evidence type="ECO:0000256" key="3">
    <source>
        <dbReference type="ARBA" id="ARBA00022989"/>
    </source>
</evidence>
<dbReference type="GO" id="GO:0005886">
    <property type="term" value="C:plasma membrane"/>
    <property type="evidence" value="ECO:0007669"/>
    <property type="project" value="TreeGrafter"/>
</dbReference>
<evidence type="ECO:0000313" key="8">
    <source>
        <dbReference type="EMBL" id="KAF4118680.1"/>
    </source>
</evidence>
<dbReference type="EMBL" id="JAAMOB010000001">
    <property type="protein sequence ID" value="KAF4118680.1"/>
    <property type="molecule type" value="Genomic_DNA"/>
</dbReference>
<dbReference type="Proteomes" id="UP000579812">
    <property type="component" value="Unassembled WGS sequence"/>
</dbReference>
<gene>
    <name evidence="8" type="ORF">G5714_000731</name>
</gene>
<dbReference type="SUPFAM" id="SSF103473">
    <property type="entry name" value="MFS general substrate transporter"/>
    <property type="match status" value="1"/>
</dbReference>
<evidence type="ECO:0000256" key="4">
    <source>
        <dbReference type="ARBA" id="ARBA00023136"/>
    </source>
</evidence>
<feature type="transmembrane region" description="Helical" evidence="6">
    <location>
        <begin position="131"/>
        <end position="153"/>
    </location>
</feature>
<keyword evidence="9" id="KW-1185">Reference proteome</keyword>
<evidence type="ECO:0000256" key="6">
    <source>
        <dbReference type="SAM" id="Phobius"/>
    </source>
</evidence>
<evidence type="ECO:0000256" key="1">
    <source>
        <dbReference type="ARBA" id="ARBA00004141"/>
    </source>
</evidence>
<dbReference type="GO" id="GO:0070837">
    <property type="term" value="P:dehydroascorbic acid transport"/>
    <property type="evidence" value="ECO:0007669"/>
    <property type="project" value="TreeGrafter"/>
</dbReference>
<dbReference type="CDD" id="cd17432">
    <property type="entry name" value="MFS_GLUT_Class2"/>
    <property type="match status" value="1"/>
</dbReference>
<dbReference type="PANTHER" id="PTHR23503">
    <property type="entry name" value="SOLUTE CARRIER FAMILY 2"/>
    <property type="match status" value="1"/>
</dbReference>
<evidence type="ECO:0000256" key="2">
    <source>
        <dbReference type="ARBA" id="ARBA00022692"/>
    </source>
</evidence>
<dbReference type="GO" id="GO:0046323">
    <property type="term" value="P:D-glucose import"/>
    <property type="evidence" value="ECO:0007669"/>
    <property type="project" value="TreeGrafter"/>
</dbReference>
<dbReference type="InterPro" id="IPR036259">
    <property type="entry name" value="MFS_trans_sf"/>
</dbReference>
<dbReference type="Pfam" id="PF00083">
    <property type="entry name" value="Sugar_tr"/>
    <property type="match status" value="1"/>
</dbReference>
<dbReference type="InterPro" id="IPR003663">
    <property type="entry name" value="Sugar/inositol_transpt"/>
</dbReference>